<evidence type="ECO:0000313" key="2">
    <source>
        <dbReference type="Proteomes" id="UP001501207"/>
    </source>
</evidence>
<comment type="caution">
    <text evidence="1">The sequence shown here is derived from an EMBL/GenBank/DDBJ whole genome shotgun (WGS) entry which is preliminary data.</text>
</comment>
<protein>
    <submittedName>
        <fullName evidence="1">Uncharacterized protein</fullName>
    </submittedName>
</protein>
<name>A0ABP8FFK8_9BACT</name>
<sequence length="69" mass="8097">MYAIMDAAGSVKVPQSNEKKSQIQHIIRIFWVNYFTACINSGMWLSDRENPGLHKEKSIDYAYWRNFTP</sequence>
<reference evidence="2" key="1">
    <citation type="journal article" date="2019" name="Int. J. Syst. Evol. Microbiol.">
        <title>The Global Catalogue of Microorganisms (GCM) 10K type strain sequencing project: providing services to taxonomists for standard genome sequencing and annotation.</title>
        <authorList>
            <consortium name="The Broad Institute Genomics Platform"/>
            <consortium name="The Broad Institute Genome Sequencing Center for Infectious Disease"/>
            <person name="Wu L."/>
            <person name="Ma J."/>
        </authorList>
    </citation>
    <scope>NUCLEOTIDE SEQUENCE [LARGE SCALE GENOMIC DNA]</scope>
    <source>
        <strain evidence="2">JCM 17664</strain>
    </source>
</reference>
<evidence type="ECO:0000313" key="1">
    <source>
        <dbReference type="EMBL" id="GAA4302541.1"/>
    </source>
</evidence>
<keyword evidence="2" id="KW-1185">Reference proteome</keyword>
<dbReference type="Proteomes" id="UP001501207">
    <property type="component" value="Unassembled WGS sequence"/>
</dbReference>
<accession>A0ABP8FFK8</accession>
<proteinExistence type="predicted"/>
<gene>
    <name evidence="1" type="ORF">GCM10023143_05040</name>
</gene>
<dbReference type="EMBL" id="BAABFN010000001">
    <property type="protein sequence ID" value="GAA4302541.1"/>
    <property type="molecule type" value="Genomic_DNA"/>
</dbReference>
<organism evidence="1 2">
    <name type="scientific">Compostibacter hankyongensis</name>
    <dbReference type="NCBI Taxonomy" id="1007089"/>
    <lineage>
        <taxon>Bacteria</taxon>
        <taxon>Pseudomonadati</taxon>
        <taxon>Bacteroidota</taxon>
        <taxon>Chitinophagia</taxon>
        <taxon>Chitinophagales</taxon>
        <taxon>Chitinophagaceae</taxon>
        <taxon>Compostibacter</taxon>
    </lineage>
</organism>